<feature type="domain" description="DUF5625" evidence="1">
    <location>
        <begin position="68"/>
        <end position="183"/>
    </location>
</feature>
<proteinExistence type="predicted"/>
<protein>
    <submittedName>
        <fullName evidence="2">DUF5625 family protein</fullName>
    </submittedName>
</protein>
<dbReference type="Proteomes" id="UP001179614">
    <property type="component" value="Chromosome"/>
</dbReference>
<evidence type="ECO:0000313" key="3">
    <source>
        <dbReference type="Proteomes" id="UP001179614"/>
    </source>
</evidence>
<organism evidence="2 3">
    <name type="scientific">Bradyrhizobium xenonodulans</name>
    <dbReference type="NCBI Taxonomy" id="2736875"/>
    <lineage>
        <taxon>Bacteria</taxon>
        <taxon>Pseudomonadati</taxon>
        <taxon>Pseudomonadota</taxon>
        <taxon>Alphaproteobacteria</taxon>
        <taxon>Hyphomicrobiales</taxon>
        <taxon>Nitrobacteraceae</taxon>
        <taxon>Bradyrhizobium</taxon>
    </lineage>
</organism>
<dbReference type="Pfam" id="PF18539">
    <property type="entry name" value="DUF5625"/>
    <property type="match status" value="1"/>
</dbReference>
<evidence type="ECO:0000259" key="1">
    <source>
        <dbReference type="Pfam" id="PF18539"/>
    </source>
</evidence>
<keyword evidence="3" id="KW-1185">Reference proteome</keyword>
<gene>
    <name evidence="2" type="ORF">I3J27_38800</name>
</gene>
<name>A0ABY7MKD9_9BRAD</name>
<accession>A0ABY7MKD9</accession>
<dbReference type="EMBL" id="CP089391">
    <property type="protein sequence ID" value="WBL78814.1"/>
    <property type="molecule type" value="Genomic_DNA"/>
</dbReference>
<evidence type="ECO:0000313" key="2">
    <source>
        <dbReference type="EMBL" id="WBL78814.1"/>
    </source>
</evidence>
<dbReference type="RefSeq" id="WP_270164086.1">
    <property type="nucleotide sequence ID" value="NZ_CP089391.1"/>
</dbReference>
<reference evidence="2" key="1">
    <citation type="submission" date="2021-12" db="EMBL/GenBank/DDBJ databases">
        <title>Bradyrhizobium xenonodulans sp. nov.</title>
        <authorList>
            <person name="Claassens R."/>
            <person name="Venter S.N."/>
            <person name="Beukes C.W."/>
            <person name="Stepkowski T."/>
            <person name="Steenkamp E.T."/>
        </authorList>
    </citation>
    <scope>NUCLEOTIDE SEQUENCE</scope>
    <source>
        <strain evidence="2">14AB</strain>
    </source>
</reference>
<dbReference type="InterPro" id="IPR041008">
    <property type="entry name" value="DUF5625"/>
</dbReference>
<sequence>MFAQSWNRALGAVLLFVLAAGVFRVAGGWAYGEPPYVQYLKWVHHDIPRFTVPARLIEGTPFTFQAQIIGKKRYKLNLVVYFTGPREEAALEALLGPIAQPINAGLPLGKLPTKVHVTVQDQERRVVFDQTQSSDGIDARTAFSRARELALLPLDEGRYTVAITPLRDMTALSPFRTEIEVTYSGK</sequence>